<proteinExistence type="predicted"/>
<evidence type="ECO:0000313" key="2">
    <source>
        <dbReference type="Proteomes" id="UP000595708"/>
    </source>
</evidence>
<sequence>MSFLEETNFGHLMIMYGVSEGGKLSIKTNRNDIVGNGVSKYLKVFIKIHFHFIIIEFKLKSNLLENAIKLLFEKYCSESFMLKNRKINIYF</sequence>
<organism evidence="1 2">
    <name type="scientific">Candidatus Profftella armatura</name>
    <name type="common">Diaphorina cf. continua</name>
    <dbReference type="NCBI Taxonomy" id="2661583"/>
    <lineage>
        <taxon>Bacteria</taxon>
        <taxon>Pseudomonadati</taxon>
        <taxon>Pseudomonadota</taxon>
        <taxon>Betaproteobacteria</taxon>
        <taxon>Candidatus Profftella</taxon>
    </lineage>
</organism>
<accession>A0A7R6W001</accession>
<evidence type="ECO:0000313" key="1">
    <source>
        <dbReference type="EMBL" id="BCG49704.1"/>
    </source>
</evidence>
<dbReference type="KEGG" id="parm:PADco_2840"/>
<reference evidence="1 2" key="1">
    <citation type="journal article" date="2020" name="Genome Biol. Evol.">
        <title>Comparative Genomics Underlines Multiple Roles of Profftella, an Obligate Symbiont of Psyllids: Providing Toxins, Vitamins, and Carotenoids.</title>
        <authorList>
            <person name="Nakabachi A."/>
            <person name="Piel J."/>
            <person name="Malenovsky I."/>
            <person name="Hirose Y."/>
        </authorList>
    </citation>
    <scope>NUCLEOTIDE SEQUENCE [LARGE SCALE GENOMIC DNA]</scope>
    <source>
        <strain evidence="1 2">Dco</strain>
    </source>
</reference>
<keyword evidence="2" id="KW-1185">Reference proteome</keyword>
<dbReference type="Proteomes" id="UP000595708">
    <property type="component" value="Chromosome"/>
</dbReference>
<dbReference type="AlphaFoldDB" id="A0A7R6W001"/>
<dbReference type="EMBL" id="AP023215">
    <property type="protein sequence ID" value="BCG49704.1"/>
    <property type="molecule type" value="Genomic_DNA"/>
</dbReference>
<dbReference type="Gene3D" id="3.30.300.20">
    <property type="match status" value="1"/>
</dbReference>
<name>A0A7R6W001_9PROT</name>
<protein>
    <submittedName>
        <fullName evidence="1">OsmC family protein</fullName>
    </submittedName>
</protein>
<dbReference type="RefSeq" id="WP_236584491.1">
    <property type="nucleotide sequence ID" value="NZ_AP023215.1"/>
</dbReference>
<gene>
    <name evidence="1" type="primary">yhfA</name>
    <name evidence="1" type="ORF">PADco_2840</name>
</gene>
<dbReference type="InterPro" id="IPR015946">
    <property type="entry name" value="KH_dom-like_a/b"/>
</dbReference>